<feature type="compositionally biased region" description="Basic residues" evidence="1">
    <location>
        <begin position="155"/>
        <end position="174"/>
    </location>
</feature>
<reference evidence="3" key="2">
    <citation type="journal article" date="2013" name="Nat. Commun.">
        <title>Genome of the Chinese tree shrew.</title>
        <authorList>
            <person name="Fan Y."/>
            <person name="Huang Z.Y."/>
            <person name="Cao C.C."/>
            <person name="Chen C.S."/>
            <person name="Chen Y.X."/>
            <person name="Fan D.D."/>
            <person name="He J."/>
            <person name="Hou H.L."/>
            <person name="Hu L."/>
            <person name="Hu X.T."/>
            <person name="Jiang X.T."/>
            <person name="Lai R."/>
            <person name="Lang Y.S."/>
            <person name="Liang B."/>
            <person name="Liao S.G."/>
            <person name="Mu D."/>
            <person name="Ma Y.Y."/>
            <person name="Niu Y.Y."/>
            <person name="Sun X.Q."/>
            <person name="Xia J.Q."/>
            <person name="Xiao J."/>
            <person name="Xiong Z.Q."/>
            <person name="Xu L."/>
            <person name="Yang L."/>
            <person name="Zhang Y."/>
            <person name="Zhao W."/>
            <person name="Zhao X.D."/>
            <person name="Zheng Y.T."/>
            <person name="Zhou J.M."/>
            <person name="Zhu Y.B."/>
            <person name="Zhang G.J."/>
            <person name="Wang J."/>
            <person name="Yao Y.G."/>
        </authorList>
    </citation>
    <scope>NUCLEOTIDE SEQUENCE [LARGE SCALE GENOMIC DNA]</scope>
</reference>
<gene>
    <name evidence="2" type="ORF">TREES_T100005573</name>
</gene>
<evidence type="ECO:0000256" key="1">
    <source>
        <dbReference type="SAM" id="MobiDB-lite"/>
    </source>
</evidence>
<keyword evidence="3" id="KW-1185">Reference proteome</keyword>
<organism evidence="2 3">
    <name type="scientific">Tupaia chinensis</name>
    <name type="common">Chinese tree shrew</name>
    <name type="synonym">Tupaia belangeri chinensis</name>
    <dbReference type="NCBI Taxonomy" id="246437"/>
    <lineage>
        <taxon>Eukaryota</taxon>
        <taxon>Metazoa</taxon>
        <taxon>Chordata</taxon>
        <taxon>Craniata</taxon>
        <taxon>Vertebrata</taxon>
        <taxon>Euteleostomi</taxon>
        <taxon>Mammalia</taxon>
        <taxon>Eutheria</taxon>
        <taxon>Euarchontoglires</taxon>
        <taxon>Scandentia</taxon>
        <taxon>Tupaiidae</taxon>
        <taxon>Tupaia</taxon>
    </lineage>
</organism>
<feature type="compositionally biased region" description="Low complexity" evidence="1">
    <location>
        <begin position="128"/>
        <end position="143"/>
    </location>
</feature>
<accession>L9JF26</accession>
<dbReference type="EMBL" id="KB321001">
    <property type="protein sequence ID" value="ELW49210.1"/>
    <property type="molecule type" value="Genomic_DNA"/>
</dbReference>
<reference evidence="3" key="1">
    <citation type="submission" date="2012-07" db="EMBL/GenBank/DDBJ databases">
        <title>Genome of the Chinese tree shrew, a rising model animal genetically related to primates.</title>
        <authorList>
            <person name="Zhang G."/>
            <person name="Fan Y."/>
            <person name="Yao Y."/>
            <person name="Huang Z."/>
        </authorList>
    </citation>
    <scope>NUCLEOTIDE SEQUENCE [LARGE SCALE GENOMIC DNA]</scope>
</reference>
<protein>
    <submittedName>
        <fullName evidence="2">Uncharacterized protein</fullName>
    </submittedName>
</protein>
<dbReference type="Proteomes" id="UP000011518">
    <property type="component" value="Unassembled WGS sequence"/>
</dbReference>
<evidence type="ECO:0000313" key="3">
    <source>
        <dbReference type="Proteomes" id="UP000011518"/>
    </source>
</evidence>
<feature type="region of interest" description="Disordered" evidence="1">
    <location>
        <begin position="62"/>
        <end position="211"/>
    </location>
</feature>
<dbReference type="InParanoid" id="L9JF26"/>
<feature type="compositionally biased region" description="Basic residues" evidence="1">
    <location>
        <begin position="182"/>
        <end position="199"/>
    </location>
</feature>
<name>L9JF26_TUPCH</name>
<sequence>MGMWPHMGGLIPGAGPTAIIPGGRRPISGIMGGAPPYEVLASWQGEEDLGDWDEVGSSLLQEEEQRMEWETPPRPLPLRCEIHTGLSESEPRPPRPSAVQPLTNRHQSARGARVESRGGNMSEAGEATTTTTTLPQAPAARHGPPGPRVQEPSRLRRAPGHNPSARRPRHRKPPWGRSPSSHGHRSPHLFSHRQQRRHGEKSSHHQSPCHC</sequence>
<proteinExistence type="predicted"/>
<evidence type="ECO:0000313" key="2">
    <source>
        <dbReference type="EMBL" id="ELW49210.1"/>
    </source>
</evidence>
<dbReference type="AlphaFoldDB" id="L9JF26"/>